<dbReference type="Proteomes" id="UP001611339">
    <property type="component" value="Unassembled WGS sequence"/>
</dbReference>
<sequence length="98" mass="9901">MPNPARSRERSRRSGGALFLIPALSTALLGPLLPTGTAPASYGYRWRANGVAIPGATGSSYVPVASVLGTKLTVAVTAPRTGHLSGVAWTRSTGAVAG</sequence>
<proteinExistence type="predicted"/>
<organism evidence="1 2">
    <name type="scientific">Streptomyces litmocidini</name>
    <dbReference type="NCBI Taxonomy" id="67318"/>
    <lineage>
        <taxon>Bacteria</taxon>
        <taxon>Bacillati</taxon>
        <taxon>Actinomycetota</taxon>
        <taxon>Actinomycetes</taxon>
        <taxon>Kitasatosporales</taxon>
        <taxon>Streptomycetaceae</taxon>
        <taxon>Streptomyces</taxon>
    </lineage>
</organism>
<dbReference type="EMBL" id="JBIRUI010000007">
    <property type="protein sequence ID" value="MFI1715328.1"/>
    <property type="molecule type" value="Genomic_DNA"/>
</dbReference>
<protein>
    <submittedName>
        <fullName evidence="1">Uncharacterized protein</fullName>
    </submittedName>
</protein>
<keyword evidence="2" id="KW-1185">Reference proteome</keyword>
<dbReference type="RefSeq" id="WP_398710053.1">
    <property type="nucleotide sequence ID" value="NZ_JBIRUI010000007.1"/>
</dbReference>
<reference evidence="1 2" key="1">
    <citation type="submission" date="2024-10" db="EMBL/GenBank/DDBJ databases">
        <title>The Natural Products Discovery Center: Release of the First 8490 Sequenced Strains for Exploring Actinobacteria Biosynthetic Diversity.</title>
        <authorList>
            <person name="Kalkreuter E."/>
            <person name="Kautsar S.A."/>
            <person name="Yang D."/>
            <person name="Bader C.D."/>
            <person name="Teijaro C.N."/>
            <person name="Fluegel L."/>
            <person name="Davis C.M."/>
            <person name="Simpson J.R."/>
            <person name="Lauterbach L."/>
            <person name="Steele A.D."/>
            <person name="Gui C."/>
            <person name="Meng S."/>
            <person name="Li G."/>
            <person name="Viehrig K."/>
            <person name="Ye F."/>
            <person name="Su P."/>
            <person name="Kiefer A.F."/>
            <person name="Nichols A."/>
            <person name="Cepeda A.J."/>
            <person name="Yan W."/>
            <person name="Fan B."/>
            <person name="Jiang Y."/>
            <person name="Adhikari A."/>
            <person name="Zheng C.-J."/>
            <person name="Schuster L."/>
            <person name="Cowan T.M."/>
            <person name="Smanski M.J."/>
            <person name="Chevrette M.G."/>
            <person name="De Carvalho L.P.S."/>
            <person name="Shen B."/>
        </authorList>
    </citation>
    <scope>NUCLEOTIDE SEQUENCE [LARGE SCALE GENOMIC DNA]</scope>
    <source>
        <strain evidence="1 2">NPDC020602</strain>
    </source>
</reference>
<accession>A0ABW7U6U9</accession>
<name>A0ABW7U6U9_9ACTN</name>
<comment type="caution">
    <text evidence="1">The sequence shown here is derived from an EMBL/GenBank/DDBJ whole genome shotgun (WGS) entry which is preliminary data.</text>
</comment>
<evidence type="ECO:0000313" key="2">
    <source>
        <dbReference type="Proteomes" id="UP001611339"/>
    </source>
</evidence>
<dbReference type="Gene3D" id="2.60.40.2700">
    <property type="match status" value="1"/>
</dbReference>
<evidence type="ECO:0000313" key="1">
    <source>
        <dbReference type="EMBL" id="MFI1715328.1"/>
    </source>
</evidence>
<gene>
    <name evidence="1" type="ORF">ACH407_17380</name>
</gene>